<gene>
    <name evidence="8" type="ORF">FIESC28_07248</name>
</gene>
<evidence type="ECO:0008006" key="10">
    <source>
        <dbReference type="Google" id="ProtNLM"/>
    </source>
</evidence>
<dbReference type="EMBL" id="QKXC01000153">
    <property type="protein sequence ID" value="RBR15607.1"/>
    <property type="molecule type" value="Genomic_DNA"/>
</dbReference>
<feature type="chain" id="PRO_5016562176" description="Mid2 domain-containing protein" evidence="7">
    <location>
        <begin position="17"/>
        <end position="353"/>
    </location>
</feature>
<name>A0A366REL7_9HYPO</name>
<keyword evidence="2 6" id="KW-0812">Transmembrane</keyword>
<dbReference type="InterPro" id="IPR051694">
    <property type="entry name" value="Immunoregulatory_rcpt-like"/>
</dbReference>
<keyword evidence="9" id="KW-1185">Reference proteome</keyword>
<dbReference type="GO" id="GO:0071944">
    <property type="term" value="C:cell periphery"/>
    <property type="evidence" value="ECO:0007669"/>
    <property type="project" value="UniProtKB-ARBA"/>
</dbReference>
<sequence length="353" mass="37461">MHTTVLLGMMALAVNAMETGHARRMPTAAMPMITADPMDFLDQVEELRRQDLRRRQEVSSPIDLTVTLAPDATCGYLSAEVGVPITCTNGDQCAWAQLGGAIPGVIRCGTELKVLCYESSKAVDSALCNDACQSDTLNLLCTNSDTPYCRTYAFPDGVMDYRCASSSVKDVQSVDHTFYGQKNPKFTTRTANRLGAAKSTEAESKASETSKETAQPSTVTRDAASATSSSESKEEKKSSTPLGAIIGGAVGGVALIGIIMLGIFFMLRRKKNKTPPTEGPINPPTMNFAPQHFPQSTEPGMLDSKEVGTHHVGSAVSPLGSPGWGGPVSPPPVYEAPAQEAQVHEMGDSSVTK</sequence>
<feature type="region of interest" description="Disordered" evidence="5">
    <location>
        <begin position="194"/>
        <end position="243"/>
    </location>
</feature>
<comment type="subcellular location">
    <subcellularLocation>
        <location evidence="1">Membrane</location>
        <topology evidence="1">Single-pass membrane protein</topology>
    </subcellularLocation>
</comment>
<organism evidence="8 9">
    <name type="scientific">Fusarium coffeatum</name>
    <dbReference type="NCBI Taxonomy" id="231269"/>
    <lineage>
        <taxon>Eukaryota</taxon>
        <taxon>Fungi</taxon>
        <taxon>Dikarya</taxon>
        <taxon>Ascomycota</taxon>
        <taxon>Pezizomycotina</taxon>
        <taxon>Sordariomycetes</taxon>
        <taxon>Hypocreomycetidae</taxon>
        <taxon>Hypocreales</taxon>
        <taxon>Nectriaceae</taxon>
        <taxon>Fusarium</taxon>
        <taxon>Fusarium incarnatum-equiseti species complex</taxon>
    </lineage>
</organism>
<dbReference type="GO" id="GO:0016020">
    <property type="term" value="C:membrane"/>
    <property type="evidence" value="ECO:0007669"/>
    <property type="project" value="UniProtKB-SubCell"/>
</dbReference>
<feature type="transmembrane region" description="Helical" evidence="6">
    <location>
        <begin position="242"/>
        <end position="267"/>
    </location>
</feature>
<dbReference type="PANTHER" id="PTHR15549">
    <property type="entry name" value="PAIRED IMMUNOGLOBULIN-LIKE TYPE 2 RECEPTOR"/>
    <property type="match status" value="1"/>
</dbReference>
<reference evidence="8 9" key="1">
    <citation type="submission" date="2018-06" db="EMBL/GenBank/DDBJ databases">
        <title>Fusarium incarnatum-equiseti species complex species 28.</title>
        <authorList>
            <person name="Gardiner D.M."/>
        </authorList>
    </citation>
    <scope>NUCLEOTIDE SEQUENCE [LARGE SCALE GENOMIC DNA]</scope>
    <source>
        <strain evidence="8 9">FIESC_28</strain>
    </source>
</reference>
<accession>A0A366REL7</accession>
<protein>
    <recommendedName>
        <fullName evidence="10">Mid2 domain-containing protein</fullName>
    </recommendedName>
</protein>
<feature type="signal peptide" evidence="7">
    <location>
        <begin position="1"/>
        <end position="16"/>
    </location>
</feature>
<evidence type="ECO:0000313" key="9">
    <source>
        <dbReference type="Proteomes" id="UP000253153"/>
    </source>
</evidence>
<keyword evidence="4 6" id="KW-0472">Membrane</keyword>
<dbReference type="PANTHER" id="PTHR15549:SF26">
    <property type="entry name" value="AXIAL BUDDING PATTERN PROTEIN 2-RELATED"/>
    <property type="match status" value="1"/>
</dbReference>
<dbReference type="Proteomes" id="UP000253153">
    <property type="component" value="Unassembled WGS sequence"/>
</dbReference>
<dbReference type="OrthoDB" id="5347452at2759"/>
<evidence type="ECO:0000256" key="1">
    <source>
        <dbReference type="ARBA" id="ARBA00004167"/>
    </source>
</evidence>
<dbReference type="AlphaFoldDB" id="A0A366REL7"/>
<feature type="region of interest" description="Disordered" evidence="5">
    <location>
        <begin position="272"/>
        <end position="353"/>
    </location>
</feature>
<evidence type="ECO:0000256" key="5">
    <source>
        <dbReference type="SAM" id="MobiDB-lite"/>
    </source>
</evidence>
<evidence type="ECO:0000256" key="6">
    <source>
        <dbReference type="SAM" id="Phobius"/>
    </source>
</evidence>
<keyword evidence="3 6" id="KW-1133">Transmembrane helix</keyword>
<evidence type="ECO:0000313" key="8">
    <source>
        <dbReference type="EMBL" id="RBR15607.1"/>
    </source>
</evidence>
<evidence type="ECO:0000256" key="3">
    <source>
        <dbReference type="ARBA" id="ARBA00022989"/>
    </source>
</evidence>
<evidence type="ECO:0000256" key="4">
    <source>
        <dbReference type="ARBA" id="ARBA00023136"/>
    </source>
</evidence>
<evidence type="ECO:0000256" key="2">
    <source>
        <dbReference type="ARBA" id="ARBA00022692"/>
    </source>
</evidence>
<dbReference type="RefSeq" id="XP_031014505.1">
    <property type="nucleotide sequence ID" value="XM_031161389.1"/>
</dbReference>
<feature type="compositionally biased region" description="Basic and acidic residues" evidence="5">
    <location>
        <begin position="200"/>
        <end position="211"/>
    </location>
</feature>
<proteinExistence type="predicted"/>
<evidence type="ECO:0000256" key="7">
    <source>
        <dbReference type="SAM" id="SignalP"/>
    </source>
</evidence>
<dbReference type="GeneID" id="41996685"/>
<keyword evidence="7" id="KW-0732">Signal</keyword>
<comment type="caution">
    <text evidence="8">The sequence shown here is derived from an EMBL/GenBank/DDBJ whole genome shotgun (WGS) entry which is preliminary data.</text>
</comment>